<evidence type="ECO:0000259" key="3">
    <source>
        <dbReference type="Pfam" id="PF10881"/>
    </source>
</evidence>
<keyword evidence="5" id="KW-1185">Reference proteome</keyword>
<dbReference type="HOGENOM" id="CLU_1223977_0_0_5"/>
<sequence length="226" mass="25001">MLDLSDLHIAIPLAVSGAALVVALVVPKRRLRAHGKRTGRRADIAAWRIGHARKTPVPKSGARRVPASAKPSEGRGIPPVSQRPVLNRSEERVFAQLEHLVERNIMGHVLLAQVSMGEFLAIRRKGRSYGAWTSDFNRINAKRVDFLIVDPSWNPVLVIEYQGAGHYGPDGARKLRRDAEKRDAIKRMMCHAAGSGFMEVMASGLNEAQLAEINALFRPPNWQADL</sequence>
<evidence type="ECO:0000313" key="5">
    <source>
        <dbReference type="Proteomes" id="UP000019593"/>
    </source>
</evidence>
<feature type="transmembrane region" description="Helical" evidence="2">
    <location>
        <begin position="6"/>
        <end position="27"/>
    </location>
</feature>
<dbReference type="PATRIC" id="fig|1294273.3.peg.1967"/>
<name>W8RT71_9RHOB</name>
<dbReference type="RefSeq" id="WP_025312145.1">
    <property type="nucleotide sequence ID" value="NZ_CP004372.1"/>
</dbReference>
<gene>
    <name evidence="4" type="ORF">roselon_01995</name>
</gene>
<dbReference type="Pfam" id="PF10881">
    <property type="entry name" value="DUF2726"/>
    <property type="match status" value="1"/>
</dbReference>
<accession>W8RT71</accession>
<feature type="domain" description="DUF2726" evidence="3">
    <location>
        <begin position="83"/>
        <end position="205"/>
    </location>
</feature>
<feature type="region of interest" description="Disordered" evidence="1">
    <location>
        <begin position="55"/>
        <end position="82"/>
    </location>
</feature>
<dbReference type="STRING" id="1294273.roselon_01995"/>
<dbReference type="InterPro" id="IPR024402">
    <property type="entry name" value="DUF2726"/>
</dbReference>
<dbReference type="OrthoDB" id="5679025at2"/>
<evidence type="ECO:0000256" key="1">
    <source>
        <dbReference type="SAM" id="MobiDB-lite"/>
    </source>
</evidence>
<evidence type="ECO:0000256" key="2">
    <source>
        <dbReference type="SAM" id="Phobius"/>
    </source>
</evidence>
<evidence type="ECO:0000313" key="4">
    <source>
        <dbReference type="EMBL" id="AHM04348.1"/>
    </source>
</evidence>
<dbReference type="EMBL" id="CP004372">
    <property type="protein sequence ID" value="AHM04348.1"/>
    <property type="molecule type" value="Genomic_DNA"/>
</dbReference>
<dbReference type="eggNOG" id="ENOG5032UT1">
    <property type="taxonomic scope" value="Bacteria"/>
</dbReference>
<dbReference type="Proteomes" id="UP000019593">
    <property type="component" value="Chromosome"/>
</dbReference>
<reference evidence="4 5" key="1">
    <citation type="submission" date="2013-03" db="EMBL/GenBank/DDBJ databases">
        <authorList>
            <person name="Fiebig A."/>
            <person name="Goeker M."/>
            <person name="Klenk H.-P.P."/>
        </authorList>
    </citation>
    <scope>NUCLEOTIDE SEQUENCE [LARGE SCALE GENOMIC DNA]</scope>
    <source>
        <strain evidence="5">DSM 19469</strain>
    </source>
</reference>
<dbReference type="KEGG" id="red:roselon_01995"/>
<proteinExistence type="predicted"/>
<protein>
    <recommendedName>
        <fullName evidence="3">DUF2726 domain-containing protein</fullName>
    </recommendedName>
</protein>
<keyword evidence="2" id="KW-1133">Transmembrane helix</keyword>
<keyword evidence="2" id="KW-0472">Membrane</keyword>
<dbReference type="AlphaFoldDB" id="W8RT71"/>
<organism evidence="4 5">
    <name type="scientific">Roseicyclus elongatus DSM 19469</name>
    <dbReference type="NCBI Taxonomy" id="1294273"/>
    <lineage>
        <taxon>Bacteria</taxon>
        <taxon>Pseudomonadati</taxon>
        <taxon>Pseudomonadota</taxon>
        <taxon>Alphaproteobacteria</taxon>
        <taxon>Rhodobacterales</taxon>
        <taxon>Roseobacteraceae</taxon>
        <taxon>Roseicyclus</taxon>
    </lineage>
</organism>
<keyword evidence="2" id="KW-0812">Transmembrane</keyword>